<proteinExistence type="inferred from homology"/>
<dbReference type="GO" id="GO:0005524">
    <property type="term" value="F:ATP binding"/>
    <property type="evidence" value="ECO:0007669"/>
    <property type="project" value="UniProtKB-UniRule"/>
</dbReference>
<dbReference type="EMBL" id="FQXV01000007">
    <property type="protein sequence ID" value="SHI07577.1"/>
    <property type="molecule type" value="Genomic_DNA"/>
</dbReference>
<dbReference type="RefSeq" id="WP_073078976.1">
    <property type="nucleotide sequence ID" value="NZ_FQXV01000007.1"/>
</dbReference>
<feature type="domain" description="Lysidine-tRNA(Ile) synthetase C-terminal" evidence="9">
    <location>
        <begin position="374"/>
        <end position="447"/>
    </location>
</feature>
<evidence type="ECO:0000256" key="5">
    <source>
        <dbReference type="ARBA" id="ARBA00022741"/>
    </source>
</evidence>
<dbReference type="SUPFAM" id="SSF82829">
    <property type="entry name" value="MesJ substrate recognition domain-like"/>
    <property type="match status" value="1"/>
</dbReference>
<dbReference type="STRING" id="1123282.SAMN02745823_02274"/>
<evidence type="ECO:0000256" key="6">
    <source>
        <dbReference type="ARBA" id="ARBA00022840"/>
    </source>
</evidence>
<dbReference type="SUPFAM" id="SSF56037">
    <property type="entry name" value="PheT/TilS domain"/>
    <property type="match status" value="1"/>
</dbReference>
<evidence type="ECO:0000313" key="11">
    <source>
        <dbReference type="Proteomes" id="UP000183995"/>
    </source>
</evidence>
<sequence length="454" mass="48584">MELLQKITDFAGRHGMLPPKGLVLAAVSGGADSMCLLQALIELSEKAGFTVAAAHFNHLLRGAESDGDEAFVARFCLERGIPCHTERGDVRGASAARGLGIEAAARELRYDFFGRTAEKTSAARIATAHTADDNAETVLLNLTRGAGAGGLSGIPPRRGKIIRPMLTVTRGEVLDFLASRSVPFVEDASNSLDIYNRNKIRHHVVPVLRDINPRFAESVASGAALLREDDDYLNGLAAQYIAAHSDGAALDARALLALPRPVSGRVIRKLAGAPLSARHVADVLELCARTAPSGEISLPSGTVHREYGRIVFNRPPDGGDFEPVVLRAGASAVLPELGLAATCRKKSCSSQNSEKINNSFTTFLFKYASVCGNIVIRPRKTGDKIELFGGNGTKTLKKLFIEKRIPARRRALIPVIADDNGVLAVYGIGFDVRTSCKAGDTTLEINFKETGHEK</sequence>
<dbReference type="Proteomes" id="UP000183995">
    <property type="component" value="Unassembled WGS sequence"/>
</dbReference>
<evidence type="ECO:0000259" key="9">
    <source>
        <dbReference type="SMART" id="SM00977"/>
    </source>
</evidence>
<dbReference type="InterPro" id="IPR015262">
    <property type="entry name" value="tRNA_Ile_lys_synt_subst-bd"/>
</dbReference>
<evidence type="ECO:0000256" key="2">
    <source>
        <dbReference type="ARBA" id="ARBA00022490"/>
    </source>
</evidence>
<organism evidence="10 11">
    <name type="scientific">Sporobacter termitidis DSM 10068</name>
    <dbReference type="NCBI Taxonomy" id="1123282"/>
    <lineage>
        <taxon>Bacteria</taxon>
        <taxon>Bacillati</taxon>
        <taxon>Bacillota</taxon>
        <taxon>Clostridia</taxon>
        <taxon>Eubacteriales</taxon>
        <taxon>Oscillospiraceae</taxon>
        <taxon>Sporobacter</taxon>
    </lineage>
</organism>
<dbReference type="InterPro" id="IPR011063">
    <property type="entry name" value="TilS/TtcA_N"/>
</dbReference>
<keyword evidence="11" id="KW-1185">Reference proteome</keyword>
<dbReference type="EC" id="6.3.4.19" evidence="8"/>
<evidence type="ECO:0000256" key="3">
    <source>
        <dbReference type="ARBA" id="ARBA00022598"/>
    </source>
</evidence>
<keyword evidence="5 8" id="KW-0547">Nucleotide-binding</keyword>
<dbReference type="GO" id="GO:0006400">
    <property type="term" value="P:tRNA modification"/>
    <property type="evidence" value="ECO:0007669"/>
    <property type="project" value="UniProtKB-UniRule"/>
</dbReference>
<dbReference type="InterPro" id="IPR012094">
    <property type="entry name" value="tRNA_Ile_lys_synt"/>
</dbReference>
<reference evidence="10 11" key="1">
    <citation type="submission" date="2016-11" db="EMBL/GenBank/DDBJ databases">
        <authorList>
            <person name="Jaros S."/>
            <person name="Januszkiewicz K."/>
            <person name="Wedrychowicz H."/>
        </authorList>
    </citation>
    <scope>NUCLEOTIDE SEQUENCE [LARGE SCALE GENOMIC DNA]</scope>
    <source>
        <strain evidence="10 11">DSM 10068</strain>
    </source>
</reference>
<gene>
    <name evidence="8" type="primary">tilS</name>
    <name evidence="10" type="ORF">SAMN02745823_02274</name>
</gene>
<dbReference type="OrthoDB" id="9807403at2"/>
<comment type="function">
    <text evidence="8">Ligates lysine onto the cytidine present at position 34 of the AUA codon-specific tRNA(Ile) that contains the anticodon CAU, in an ATP-dependent manner. Cytidine is converted to lysidine, thus changing the amino acid specificity of the tRNA from methionine to isoleucine.</text>
</comment>
<dbReference type="GO" id="GO:0032267">
    <property type="term" value="F:tRNA(Ile)-lysidine synthase activity"/>
    <property type="evidence" value="ECO:0007669"/>
    <property type="project" value="UniProtKB-EC"/>
</dbReference>
<dbReference type="PANTHER" id="PTHR43033:SF1">
    <property type="entry name" value="TRNA(ILE)-LYSIDINE SYNTHASE-RELATED"/>
    <property type="match status" value="1"/>
</dbReference>
<dbReference type="Pfam" id="PF09179">
    <property type="entry name" value="TilS"/>
    <property type="match status" value="1"/>
</dbReference>
<dbReference type="GO" id="GO:0005737">
    <property type="term" value="C:cytoplasm"/>
    <property type="evidence" value="ECO:0007669"/>
    <property type="project" value="UniProtKB-SubCell"/>
</dbReference>
<keyword evidence="4 8" id="KW-0819">tRNA processing</keyword>
<dbReference type="InterPro" id="IPR012796">
    <property type="entry name" value="Lysidine-tRNA-synth_C"/>
</dbReference>
<dbReference type="InterPro" id="IPR012795">
    <property type="entry name" value="tRNA_Ile_lys_synt_N"/>
</dbReference>
<dbReference type="HAMAP" id="MF_01161">
    <property type="entry name" value="tRNA_Ile_lys_synt"/>
    <property type="match status" value="1"/>
</dbReference>
<dbReference type="AlphaFoldDB" id="A0A1M5Y698"/>
<protein>
    <recommendedName>
        <fullName evidence="8">tRNA(Ile)-lysidine synthase</fullName>
        <ecNumber evidence="8">6.3.4.19</ecNumber>
    </recommendedName>
    <alternativeName>
        <fullName evidence="8">tRNA(Ile)-2-lysyl-cytidine synthase</fullName>
    </alternativeName>
    <alternativeName>
        <fullName evidence="8">tRNA(Ile)-lysidine synthetase</fullName>
    </alternativeName>
</protein>
<name>A0A1M5Y698_9FIRM</name>
<dbReference type="CDD" id="cd01992">
    <property type="entry name" value="TilS_N"/>
    <property type="match status" value="1"/>
</dbReference>
<dbReference type="PANTHER" id="PTHR43033">
    <property type="entry name" value="TRNA(ILE)-LYSIDINE SYNTHASE-RELATED"/>
    <property type="match status" value="1"/>
</dbReference>
<evidence type="ECO:0000256" key="1">
    <source>
        <dbReference type="ARBA" id="ARBA00004496"/>
    </source>
</evidence>
<feature type="binding site" evidence="8">
    <location>
        <begin position="28"/>
        <end position="33"/>
    </location>
    <ligand>
        <name>ATP</name>
        <dbReference type="ChEBI" id="CHEBI:30616"/>
    </ligand>
</feature>
<dbReference type="InterPro" id="IPR014729">
    <property type="entry name" value="Rossmann-like_a/b/a_fold"/>
</dbReference>
<dbReference type="SMART" id="SM00977">
    <property type="entry name" value="TilS_C"/>
    <property type="match status" value="1"/>
</dbReference>
<dbReference type="Gene3D" id="3.40.50.620">
    <property type="entry name" value="HUPs"/>
    <property type="match status" value="1"/>
</dbReference>
<dbReference type="Gene3D" id="1.20.59.20">
    <property type="match status" value="1"/>
</dbReference>
<dbReference type="Pfam" id="PF11734">
    <property type="entry name" value="TilS_C"/>
    <property type="match status" value="1"/>
</dbReference>
<dbReference type="SUPFAM" id="SSF52402">
    <property type="entry name" value="Adenine nucleotide alpha hydrolases-like"/>
    <property type="match status" value="1"/>
</dbReference>
<keyword evidence="3 8" id="KW-0436">Ligase</keyword>
<comment type="catalytic activity">
    <reaction evidence="7 8">
        <text>cytidine(34) in tRNA(Ile2) + L-lysine + ATP = lysidine(34) in tRNA(Ile2) + AMP + diphosphate + H(+)</text>
        <dbReference type="Rhea" id="RHEA:43744"/>
        <dbReference type="Rhea" id="RHEA-COMP:10625"/>
        <dbReference type="Rhea" id="RHEA-COMP:10670"/>
        <dbReference type="ChEBI" id="CHEBI:15378"/>
        <dbReference type="ChEBI" id="CHEBI:30616"/>
        <dbReference type="ChEBI" id="CHEBI:32551"/>
        <dbReference type="ChEBI" id="CHEBI:33019"/>
        <dbReference type="ChEBI" id="CHEBI:82748"/>
        <dbReference type="ChEBI" id="CHEBI:83665"/>
        <dbReference type="ChEBI" id="CHEBI:456215"/>
        <dbReference type="EC" id="6.3.4.19"/>
    </reaction>
</comment>
<keyword evidence="6 8" id="KW-0067">ATP-binding</keyword>
<dbReference type="NCBIfam" id="TIGR02432">
    <property type="entry name" value="lysidine_TilS_N"/>
    <property type="match status" value="1"/>
</dbReference>
<evidence type="ECO:0000256" key="4">
    <source>
        <dbReference type="ARBA" id="ARBA00022694"/>
    </source>
</evidence>
<evidence type="ECO:0000256" key="8">
    <source>
        <dbReference type="HAMAP-Rule" id="MF_01161"/>
    </source>
</evidence>
<accession>A0A1M5Y698</accession>
<dbReference type="Pfam" id="PF01171">
    <property type="entry name" value="ATP_bind_3"/>
    <property type="match status" value="1"/>
</dbReference>
<comment type="domain">
    <text evidence="8">The N-terminal region contains the highly conserved SGGXDS motif, predicted to be a P-loop motif involved in ATP binding.</text>
</comment>
<evidence type="ECO:0000256" key="7">
    <source>
        <dbReference type="ARBA" id="ARBA00048539"/>
    </source>
</evidence>
<evidence type="ECO:0000313" key="10">
    <source>
        <dbReference type="EMBL" id="SHI07577.1"/>
    </source>
</evidence>
<comment type="subcellular location">
    <subcellularLocation>
        <location evidence="1 8">Cytoplasm</location>
    </subcellularLocation>
</comment>
<dbReference type="NCBIfam" id="TIGR02433">
    <property type="entry name" value="lysidine_TilS_C"/>
    <property type="match status" value="1"/>
</dbReference>
<comment type="similarity">
    <text evidence="8">Belongs to the tRNA(Ile)-lysidine synthase family.</text>
</comment>
<keyword evidence="2 8" id="KW-0963">Cytoplasm</keyword>